<dbReference type="AlphaFoldDB" id="A0A0H5QFQ8"/>
<dbReference type="SUPFAM" id="SSF53098">
    <property type="entry name" value="Ribonuclease H-like"/>
    <property type="match status" value="1"/>
</dbReference>
<reference evidence="12" key="1">
    <citation type="submission" date="2015-04" db="EMBL/GenBank/DDBJ databases">
        <title>The genome sequence of the plant pathogenic Rhizarian Plasmodiophora brassicae reveals insights in its biotrophic life cycle and the origin of chitin synthesis.</title>
        <authorList>
            <person name="Schwelm A."/>
            <person name="Fogelqvist J."/>
            <person name="Knaust A."/>
            <person name="Julke S."/>
            <person name="Lilja T."/>
            <person name="Dhandapani V."/>
            <person name="Bonilla-Rosso G."/>
            <person name="Karlsson M."/>
            <person name="Shevchenko A."/>
            <person name="Choi S.R."/>
            <person name="Kim H.G."/>
            <person name="Park J.Y."/>
            <person name="Lim Y.P."/>
            <person name="Ludwig-Muller J."/>
            <person name="Dixelius C."/>
        </authorList>
    </citation>
    <scope>NUCLEOTIDE SEQUENCE</scope>
    <source>
        <tissue evidence="12">Potato root galls</tissue>
    </source>
</reference>
<dbReference type="InterPro" id="IPR013520">
    <property type="entry name" value="Ribonucl_H"/>
</dbReference>
<dbReference type="CDD" id="cd06144">
    <property type="entry name" value="REX4_like"/>
    <property type="match status" value="1"/>
</dbReference>
<accession>A0A0H5QFQ8</accession>
<evidence type="ECO:0000256" key="6">
    <source>
        <dbReference type="ARBA" id="ARBA00022801"/>
    </source>
</evidence>
<keyword evidence="4" id="KW-0698">rRNA processing</keyword>
<evidence type="ECO:0000256" key="9">
    <source>
        <dbReference type="ARBA" id="ARBA00025599"/>
    </source>
</evidence>
<feature type="domain" description="Exonuclease" evidence="11">
    <location>
        <begin position="75"/>
        <end position="232"/>
    </location>
</feature>
<comment type="similarity">
    <text evidence="2">Belongs to the REXO4 family.</text>
</comment>
<evidence type="ECO:0000313" key="12">
    <source>
        <dbReference type="EMBL" id="CRZ00883.1"/>
    </source>
</evidence>
<dbReference type="InterPro" id="IPR047021">
    <property type="entry name" value="REXO1/3/4-like"/>
</dbReference>
<protein>
    <recommendedName>
        <fullName evidence="3">RNA exonuclease 4</fullName>
    </recommendedName>
</protein>
<evidence type="ECO:0000256" key="7">
    <source>
        <dbReference type="ARBA" id="ARBA00022839"/>
    </source>
</evidence>
<evidence type="ECO:0000256" key="10">
    <source>
        <dbReference type="SAM" id="MobiDB-lite"/>
    </source>
</evidence>
<comment type="subcellular location">
    <subcellularLocation>
        <location evidence="1">Nucleus</location>
    </subcellularLocation>
</comment>
<proteinExistence type="inferred from homology"/>
<keyword evidence="7" id="KW-0269">Exonuclease</keyword>
<dbReference type="GO" id="GO:0006364">
    <property type="term" value="P:rRNA processing"/>
    <property type="evidence" value="ECO:0007669"/>
    <property type="project" value="UniProtKB-KW"/>
</dbReference>
<dbReference type="Gene3D" id="3.30.420.10">
    <property type="entry name" value="Ribonuclease H-like superfamily/Ribonuclease H"/>
    <property type="match status" value="1"/>
</dbReference>
<dbReference type="InterPro" id="IPR012337">
    <property type="entry name" value="RNaseH-like_sf"/>
</dbReference>
<dbReference type="FunFam" id="3.30.420.10:FF:000007">
    <property type="entry name" value="Interferon-stimulated exonuclease gene 20"/>
    <property type="match status" value="1"/>
</dbReference>
<keyword evidence="5" id="KW-0540">Nuclease</keyword>
<evidence type="ECO:0000256" key="2">
    <source>
        <dbReference type="ARBA" id="ARBA00010489"/>
    </source>
</evidence>
<dbReference type="GO" id="GO:0005634">
    <property type="term" value="C:nucleus"/>
    <property type="evidence" value="ECO:0007669"/>
    <property type="project" value="UniProtKB-SubCell"/>
</dbReference>
<keyword evidence="8" id="KW-0539">Nucleus</keyword>
<feature type="region of interest" description="Disordered" evidence="10">
    <location>
        <begin position="17"/>
        <end position="47"/>
    </location>
</feature>
<organism evidence="12">
    <name type="scientific">Spongospora subterranea</name>
    <dbReference type="NCBI Taxonomy" id="70186"/>
    <lineage>
        <taxon>Eukaryota</taxon>
        <taxon>Sar</taxon>
        <taxon>Rhizaria</taxon>
        <taxon>Endomyxa</taxon>
        <taxon>Phytomyxea</taxon>
        <taxon>Plasmodiophorida</taxon>
        <taxon>Plasmodiophoridae</taxon>
        <taxon>Spongospora</taxon>
    </lineage>
</organism>
<evidence type="ECO:0000259" key="11">
    <source>
        <dbReference type="SMART" id="SM00479"/>
    </source>
</evidence>
<keyword evidence="6" id="KW-0378">Hydrolase</keyword>
<evidence type="ECO:0000256" key="8">
    <source>
        <dbReference type="ARBA" id="ARBA00023242"/>
    </source>
</evidence>
<dbReference type="InterPro" id="IPR036397">
    <property type="entry name" value="RNaseH_sf"/>
</dbReference>
<evidence type="ECO:0000256" key="1">
    <source>
        <dbReference type="ARBA" id="ARBA00004123"/>
    </source>
</evidence>
<dbReference type="Pfam" id="PF00929">
    <property type="entry name" value="RNase_T"/>
    <property type="match status" value="1"/>
</dbReference>
<dbReference type="SMART" id="SM00479">
    <property type="entry name" value="EXOIII"/>
    <property type="match status" value="1"/>
</dbReference>
<name>A0A0H5QFQ8_9EUKA</name>
<dbReference type="EMBL" id="HACM01000441">
    <property type="protein sequence ID" value="CRZ00883.1"/>
    <property type="molecule type" value="Transcribed_RNA"/>
</dbReference>
<evidence type="ECO:0000256" key="3">
    <source>
        <dbReference type="ARBA" id="ARBA00016937"/>
    </source>
</evidence>
<evidence type="ECO:0000256" key="4">
    <source>
        <dbReference type="ARBA" id="ARBA00022552"/>
    </source>
</evidence>
<sequence length="247" mass="27607">MAKTTLGSNWAKVHKTIKKSNKIGKPKQALDKNSSVPDVAQEQRPSVPSEPLCQLIMQSKNLATSEEKLNPLLTNIIAIDCEMVGVGPSGKRHALARVSIVNFHGDVLLDTLVKPTEPITDHRTQFSGISRGGLLSAPSFKDVQQQVADIIKDRIVVGHSVQTDFRCLMLSHPRNLIRDTTNKLLCPLAPKSLKNLCMEHLQLPIQEGQHNSIEDARATLALYKHFSTQWEKRVALTHRNRKKLKKR</sequence>
<dbReference type="PANTHER" id="PTHR12801:SF45">
    <property type="entry name" value="RNA EXONUCLEASE 4"/>
    <property type="match status" value="1"/>
</dbReference>
<dbReference type="PANTHER" id="PTHR12801">
    <property type="entry name" value="RNA EXONUCLEASE REXO1 / RECO3 FAMILY MEMBER-RELATED"/>
    <property type="match status" value="1"/>
</dbReference>
<dbReference type="GO" id="GO:0003676">
    <property type="term" value="F:nucleic acid binding"/>
    <property type="evidence" value="ECO:0007669"/>
    <property type="project" value="InterPro"/>
</dbReference>
<dbReference type="InterPro" id="IPR037431">
    <property type="entry name" value="REX4_DEDDh_dom"/>
</dbReference>
<dbReference type="GO" id="GO:0008408">
    <property type="term" value="F:3'-5' exonuclease activity"/>
    <property type="evidence" value="ECO:0007669"/>
    <property type="project" value="InterPro"/>
</dbReference>
<evidence type="ECO:0000256" key="5">
    <source>
        <dbReference type="ARBA" id="ARBA00022722"/>
    </source>
</evidence>
<comment type="function">
    <text evidence="9">Exoribonuclease involved in ribosome biosynthesis. Involved in the processing of ITS1, the internal transcribed spacer localized between the 18S and 5.8S rRNAs.</text>
</comment>